<dbReference type="GO" id="GO:0006508">
    <property type="term" value="P:proteolysis"/>
    <property type="evidence" value="ECO:0007669"/>
    <property type="project" value="InterPro"/>
</dbReference>
<dbReference type="RefSeq" id="WP_080522062.1">
    <property type="nucleotide sequence ID" value="NZ_LPUF01000001.1"/>
</dbReference>
<gene>
    <name evidence="3" type="ORF">AU255_06125</name>
</gene>
<reference evidence="3 4" key="1">
    <citation type="submission" date="2015-12" db="EMBL/GenBank/DDBJ databases">
        <authorList>
            <person name="Shamseldin A."/>
            <person name="Moawad H."/>
            <person name="Abd El-Rahim W.M."/>
            <person name="Sadowsky M.J."/>
        </authorList>
    </citation>
    <scope>NUCLEOTIDE SEQUENCE [LARGE SCALE GENOMIC DNA]</scope>
    <source>
        <strain evidence="3 4">WF1</strain>
    </source>
</reference>
<dbReference type="SUPFAM" id="SSF48452">
    <property type="entry name" value="TPR-like"/>
    <property type="match status" value="1"/>
</dbReference>
<dbReference type="Gene3D" id="3.90.550.10">
    <property type="entry name" value="Spore Coat Polysaccharide Biosynthesis Protein SpsA, Chain A"/>
    <property type="match status" value="1"/>
</dbReference>
<dbReference type="Gene3D" id="1.25.40.10">
    <property type="entry name" value="Tetratricopeptide repeat domain"/>
    <property type="match status" value="2"/>
</dbReference>
<dbReference type="Pfam" id="PF13174">
    <property type="entry name" value="TPR_6"/>
    <property type="match status" value="1"/>
</dbReference>
<dbReference type="InterPro" id="IPR001969">
    <property type="entry name" value="Aspartic_peptidase_AS"/>
</dbReference>
<dbReference type="InterPro" id="IPR001173">
    <property type="entry name" value="Glyco_trans_2-like"/>
</dbReference>
<dbReference type="InterPro" id="IPR019734">
    <property type="entry name" value="TPR_rpt"/>
</dbReference>
<dbReference type="Proteomes" id="UP000191980">
    <property type="component" value="Unassembled WGS sequence"/>
</dbReference>
<evidence type="ECO:0000313" key="3">
    <source>
        <dbReference type="EMBL" id="OQK17453.1"/>
    </source>
</evidence>
<dbReference type="PANTHER" id="PTHR43630">
    <property type="entry name" value="POLY-BETA-1,6-N-ACETYL-D-GLUCOSAMINE SYNTHASE"/>
    <property type="match status" value="1"/>
</dbReference>
<dbReference type="EMBL" id="LPUF01000001">
    <property type="protein sequence ID" value="OQK17453.1"/>
    <property type="molecule type" value="Genomic_DNA"/>
</dbReference>
<dbReference type="GO" id="GO:0004190">
    <property type="term" value="F:aspartic-type endopeptidase activity"/>
    <property type="evidence" value="ECO:0007669"/>
    <property type="project" value="InterPro"/>
</dbReference>
<sequence>MAEAFSRQPTQNFPSPLISAALIVRNEEQHLDACLNSIQHFTDEIVIVDTGSTDTTVSIAQHYTDKIFTLKWQDDFASARNFALNHCQGQWILYIDADERLRQQDFSEVRQQLTESELIGCYLWLHPTPRHTAYREMRLFRNQPQVLFEGCIHENIWPALKRYQKISNGKISYCELTLDHVGYEGDQQHKYQRNLPLLLDKLVDDPDHTFSWWHLGSVYWGLQQTEEAIQAWQSGIESARKQTGRNWVNSLSFISMIDANFSNSEITDPLLNETLQRYPDHPHLTWLQARIKMRDQQYLQAIEHWHEIVNWQTRPHLSDGFIAVDSRLFDLLAFDGLATCYFRLKEFDQAKHYYQLAGEHAPDKMEYSVKQQLCQRLMTN</sequence>
<comment type="similarity">
    <text evidence="1">Belongs to the glycosyltransferase 2 family. WaaE/KdtX subfamily.</text>
</comment>
<dbReference type="PANTHER" id="PTHR43630:SF2">
    <property type="entry name" value="GLYCOSYLTRANSFERASE"/>
    <property type="match status" value="1"/>
</dbReference>
<dbReference type="SUPFAM" id="SSF53448">
    <property type="entry name" value="Nucleotide-diphospho-sugar transferases"/>
    <property type="match status" value="1"/>
</dbReference>
<dbReference type="STRING" id="1420851.AU255_06125"/>
<proteinExistence type="inferred from homology"/>
<name>A0A1V8M7U3_9GAMM</name>
<evidence type="ECO:0000256" key="1">
    <source>
        <dbReference type="ARBA" id="ARBA00038494"/>
    </source>
</evidence>
<dbReference type="CDD" id="cd02511">
    <property type="entry name" value="Beta4Glucosyltransferase"/>
    <property type="match status" value="1"/>
</dbReference>
<organism evidence="3 4">
    <name type="scientific">Methyloprofundus sedimenti</name>
    <dbReference type="NCBI Taxonomy" id="1420851"/>
    <lineage>
        <taxon>Bacteria</taxon>
        <taxon>Pseudomonadati</taxon>
        <taxon>Pseudomonadota</taxon>
        <taxon>Gammaproteobacteria</taxon>
        <taxon>Methylococcales</taxon>
        <taxon>Methylococcaceae</taxon>
        <taxon>Methyloprofundus</taxon>
    </lineage>
</organism>
<protein>
    <recommendedName>
        <fullName evidence="2">Glycosyltransferase 2-like domain-containing protein</fullName>
    </recommendedName>
</protein>
<evidence type="ECO:0000259" key="2">
    <source>
        <dbReference type="Pfam" id="PF00535"/>
    </source>
</evidence>
<keyword evidence="4" id="KW-1185">Reference proteome</keyword>
<accession>A0A1V8M7U3</accession>
<dbReference type="OrthoDB" id="9805612at2"/>
<dbReference type="InterPro" id="IPR011990">
    <property type="entry name" value="TPR-like_helical_dom_sf"/>
</dbReference>
<dbReference type="AlphaFoldDB" id="A0A1V8M7U3"/>
<dbReference type="SMART" id="SM00028">
    <property type="entry name" value="TPR"/>
    <property type="match status" value="2"/>
</dbReference>
<dbReference type="Pfam" id="PF13181">
    <property type="entry name" value="TPR_8"/>
    <property type="match status" value="1"/>
</dbReference>
<feature type="domain" description="Glycosyltransferase 2-like" evidence="2">
    <location>
        <begin position="20"/>
        <end position="118"/>
    </location>
</feature>
<evidence type="ECO:0000313" key="4">
    <source>
        <dbReference type="Proteomes" id="UP000191980"/>
    </source>
</evidence>
<dbReference type="InterPro" id="IPR029044">
    <property type="entry name" value="Nucleotide-diphossugar_trans"/>
</dbReference>
<dbReference type="PROSITE" id="PS00141">
    <property type="entry name" value="ASP_PROTEASE"/>
    <property type="match status" value="1"/>
</dbReference>
<dbReference type="Pfam" id="PF00535">
    <property type="entry name" value="Glycos_transf_2"/>
    <property type="match status" value="1"/>
</dbReference>
<comment type="caution">
    <text evidence="3">The sequence shown here is derived from an EMBL/GenBank/DDBJ whole genome shotgun (WGS) entry which is preliminary data.</text>
</comment>